<sequence>MLDDVGTACATINATPETSFAPRHGVDAPMAWAGNRPVMPGWRTRDDRVRPERAGAHPVPVWLLGQRG</sequence>
<keyword evidence="2" id="KW-1185">Reference proteome</keyword>
<evidence type="ECO:0000313" key="1">
    <source>
        <dbReference type="EMBL" id="BAU84681.1"/>
    </source>
</evidence>
<dbReference type="EMBL" id="AP017424">
    <property type="protein sequence ID" value="BAU84681.1"/>
    <property type="molecule type" value="Genomic_DNA"/>
</dbReference>
<evidence type="ECO:0000313" key="2">
    <source>
        <dbReference type="Proteomes" id="UP000217676"/>
    </source>
</evidence>
<name>A0A160P298_STRLU</name>
<dbReference type="AlphaFoldDB" id="A0A160P298"/>
<organism evidence="1 2">
    <name type="scientific">Streptomyces laurentii</name>
    <dbReference type="NCBI Taxonomy" id="39478"/>
    <lineage>
        <taxon>Bacteria</taxon>
        <taxon>Bacillati</taxon>
        <taxon>Actinomycetota</taxon>
        <taxon>Actinomycetes</taxon>
        <taxon>Kitasatosporales</taxon>
        <taxon>Streptomycetaceae</taxon>
        <taxon>Streptomyces</taxon>
    </lineage>
</organism>
<proteinExistence type="predicted"/>
<dbReference type="KEGG" id="slau:SLA_3776"/>
<reference evidence="1 2" key="1">
    <citation type="journal article" date="2016" name="Genome Announc.">
        <title>Complete Genome Sequence of Thiostrepton-Producing Streptomyces laurentii ATCC 31255.</title>
        <authorList>
            <person name="Doi K."/>
            <person name="Fujino Y."/>
            <person name="Nagayoshi Y."/>
            <person name="Ohshima T."/>
            <person name="Ogata S."/>
        </authorList>
    </citation>
    <scope>NUCLEOTIDE SEQUENCE [LARGE SCALE GENOMIC DNA]</scope>
    <source>
        <strain evidence="1 2">ATCC 31255</strain>
    </source>
</reference>
<gene>
    <name evidence="1" type="ORF">SLA_3776</name>
</gene>
<dbReference type="Proteomes" id="UP000217676">
    <property type="component" value="Chromosome"/>
</dbReference>
<protein>
    <submittedName>
        <fullName evidence="1">Uncharacterized protein</fullName>
    </submittedName>
</protein>
<accession>A0A160P298</accession>